<protein>
    <submittedName>
        <fullName evidence="1">Uncharacterized protein</fullName>
    </submittedName>
</protein>
<evidence type="ECO:0000313" key="1">
    <source>
        <dbReference type="EMBL" id="WMV47162.1"/>
    </source>
</evidence>
<organism evidence="1 2">
    <name type="scientific">Solanum verrucosum</name>
    <dbReference type="NCBI Taxonomy" id="315347"/>
    <lineage>
        <taxon>Eukaryota</taxon>
        <taxon>Viridiplantae</taxon>
        <taxon>Streptophyta</taxon>
        <taxon>Embryophyta</taxon>
        <taxon>Tracheophyta</taxon>
        <taxon>Spermatophyta</taxon>
        <taxon>Magnoliopsida</taxon>
        <taxon>eudicotyledons</taxon>
        <taxon>Gunneridae</taxon>
        <taxon>Pentapetalae</taxon>
        <taxon>asterids</taxon>
        <taxon>lamiids</taxon>
        <taxon>Solanales</taxon>
        <taxon>Solanaceae</taxon>
        <taxon>Solanoideae</taxon>
        <taxon>Solaneae</taxon>
        <taxon>Solanum</taxon>
    </lineage>
</organism>
<dbReference type="EMBL" id="CP133620">
    <property type="protein sequence ID" value="WMV47162.1"/>
    <property type="molecule type" value="Genomic_DNA"/>
</dbReference>
<evidence type="ECO:0000313" key="2">
    <source>
        <dbReference type="Proteomes" id="UP001234989"/>
    </source>
</evidence>
<accession>A0AAF0ZPI5</accession>
<sequence length="28" mass="3420">MRHWMLILVTYFCIIKRCRPKGINTLNV</sequence>
<proteinExistence type="predicted"/>
<keyword evidence="2" id="KW-1185">Reference proteome</keyword>
<dbReference type="Proteomes" id="UP001234989">
    <property type="component" value="Chromosome 9"/>
</dbReference>
<dbReference type="AlphaFoldDB" id="A0AAF0ZPI5"/>
<name>A0AAF0ZPI5_SOLVR</name>
<gene>
    <name evidence="1" type="ORF">MTR67_040547</name>
</gene>
<reference evidence="1" key="1">
    <citation type="submission" date="2023-08" db="EMBL/GenBank/DDBJ databases">
        <title>A de novo genome assembly of Solanum verrucosum Schlechtendal, a Mexican diploid species geographically isolated from the other diploid A-genome species in potato relatives.</title>
        <authorList>
            <person name="Hosaka K."/>
        </authorList>
    </citation>
    <scope>NUCLEOTIDE SEQUENCE</scope>
    <source>
        <tissue evidence="1">Young leaves</tissue>
    </source>
</reference>